<reference evidence="1 2" key="1">
    <citation type="journal article" date="2015" name="Genome Announc.">
        <title>Complete genome sequences for 35 biothreat assay-relevant bacillus species.</title>
        <authorList>
            <person name="Johnson S.L."/>
            <person name="Daligault H.E."/>
            <person name="Davenport K.W."/>
            <person name="Jaissle J."/>
            <person name="Frey K.G."/>
            <person name="Ladner J.T."/>
            <person name="Broomall S.M."/>
            <person name="Bishop-Lilly K.A."/>
            <person name="Bruce D.C."/>
            <person name="Gibbons H.S."/>
            <person name="Coyne S.R."/>
            <person name="Lo C.C."/>
            <person name="Meincke L."/>
            <person name="Munk A.C."/>
            <person name="Koroleva G.I."/>
            <person name="Rosenzweig C.N."/>
            <person name="Palacios G.F."/>
            <person name="Redden C.L."/>
            <person name="Minogue T.D."/>
            <person name="Chain P.S."/>
        </authorList>
    </citation>
    <scope>NUCLEOTIDE SEQUENCE [LARGE SCALE GENOMIC DNA]</scope>
    <source>
        <strain evidence="2">ATCC 14581 / DSM 32 / JCM 2506 / NBRC 15308 / NCIMB 9376 / NCTC 10342 / NRRL B-14308 / VKM B-512</strain>
    </source>
</reference>
<accession>A0A0B6AR60</accession>
<dbReference type="SUPFAM" id="SSF48498">
    <property type="entry name" value="Tetracyclin repressor-like, C-terminal domain"/>
    <property type="match status" value="1"/>
</dbReference>
<protein>
    <submittedName>
        <fullName evidence="1">Transcriptional regulator, TetR family</fullName>
    </submittedName>
</protein>
<dbReference type="EMBL" id="CP009920">
    <property type="protein sequence ID" value="AJI23153.1"/>
    <property type="molecule type" value="Genomic_DNA"/>
</dbReference>
<evidence type="ECO:0000313" key="2">
    <source>
        <dbReference type="Proteomes" id="UP000031829"/>
    </source>
</evidence>
<name>A0A0B6AR60_PRIM2</name>
<dbReference type="Gene3D" id="1.10.10.60">
    <property type="entry name" value="Homeodomain-like"/>
    <property type="match status" value="1"/>
</dbReference>
<dbReference type="InterPro" id="IPR025996">
    <property type="entry name" value="MT1864/Rv1816-like_C"/>
</dbReference>
<dbReference type="InterPro" id="IPR036271">
    <property type="entry name" value="Tet_transcr_reg_TetR-rel_C_sf"/>
</dbReference>
<dbReference type="SUPFAM" id="SSF46689">
    <property type="entry name" value="Homeodomain-like"/>
    <property type="match status" value="1"/>
</dbReference>
<dbReference type="Gene3D" id="1.10.357.10">
    <property type="entry name" value="Tetracycline Repressor, domain 2"/>
    <property type="match status" value="1"/>
</dbReference>
<evidence type="ECO:0000313" key="1">
    <source>
        <dbReference type="EMBL" id="AJI23153.1"/>
    </source>
</evidence>
<dbReference type="GO" id="GO:0003677">
    <property type="term" value="F:DNA binding"/>
    <property type="evidence" value="ECO:0007669"/>
    <property type="project" value="UniProtKB-UniRule"/>
</dbReference>
<sequence>MSPRQGLDFKKVIQTGEDLANREGFYAVTIASLAKELNVRPPSLYNHIKGLEELRKELALSGLQQLYHLLKNAVERASAEEAVYQLSKAYVSFVRESPGIYEATATVAPKIQDKEVQKASDNVVSLVLNVLKPYQLPENAALHAVRGLRSILHGFSSLEQRGGFGISLSTDETLAFLIRTFVLGLHQYEQAT</sequence>
<dbReference type="RefSeq" id="WP_034654291.1">
    <property type="nucleotide sequence ID" value="NZ_BCVB01000007.1"/>
</dbReference>
<dbReference type="KEGG" id="bmeg:BG04_3060"/>
<dbReference type="Pfam" id="PF13305">
    <property type="entry name" value="TetR_C_33"/>
    <property type="match status" value="1"/>
</dbReference>
<organism evidence="1 2">
    <name type="scientific">Priestia megaterium (strain ATCC 14581 / DSM 32 / CCUG 1817 / JCM 2506 / NBRC 15308 / NCIMB 9376 / NCTC 10342 / NRRL B-14308 / VKM B-512 / Ford 19)</name>
    <name type="common">Bacillus megaterium</name>
    <dbReference type="NCBI Taxonomy" id="1348623"/>
    <lineage>
        <taxon>Bacteria</taxon>
        <taxon>Bacillati</taxon>
        <taxon>Bacillota</taxon>
        <taxon>Bacilli</taxon>
        <taxon>Bacillales</taxon>
        <taxon>Bacillaceae</taxon>
        <taxon>Priestia</taxon>
    </lineage>
</organism>
<dbReference type="InterPro" id="IPR009057">
    <property type="entry name" value="Homeodomain-like_sf"/>
</dbReference>
<proteinExistence type="predicted"/>
<dbReference type="AlphaFoldDB" id="A0A0B6AR60"/>
<dbReference type="InterPro" id="IPR001647">
    <property type="entry name" value="HTH_TetR"/>
</dbReference>
<dbReference type="Proteomes" id="UP000031829">
    <property type="component" value="Chromosome"/>
</dbReference>
<dbReference type="PROSITE" id="PS50977">
    <property type="entry name" value="HTH_TETR_2"/>
    <property type="match status" value="1"/>
</dbReference>
<gene>
    <name evidence="1" type="ORF">BG04_3060</name>
</gene>
<dbReference type="HOGENOM" id="CLU_069356_43_2_9"/>
<dbReference type="GeneID" id="93641124"/>